<accession>A0A3N2Q504</accession>
<proteinExistence type="predicted"/>
<evidence type="ECO:0000256" key="1">
    <source>
        <dbReference type="SAM" id="MobiDB-lite"/>
    </source>
</evidence>
<evidence type="ECO:0000313" key="3">
    <source>
        <dbReference type="Proteomes" id="UP000272025"/>
    </source>
</evidence>
<reference evidence="2 3" key="1">
    <citation type="journal article" date="2018" name="Mol. Ecol.">
        <title>The obligate alkalophilic soda-lake fungus Sodiomyces alkalinus has shifted to a protein diet.</title>
        <authorList>
            <person name="Grum-Grzhimaylo A.A."/>
            <person name="Falkoski D.L."/>
            <person name="van den Heuvel J."/>
            <person name="Valero-Jimenez C.A."/>
            <person name="Min B."/>
            <person name="Choi I.G."/>
            <person name="Lipzen A."/>
            <person name="Daum C.G."/>
            <person name="Aanen D.K."/>
            <person name="Tsang A."/>
            <person name="Henrissat B."/>
            <person name="Bilanenko E.N."/>
            <person name="de Vries R.P."/>
            <person name="van Kan J.A.L."/>
            <person name="Grigoriev I.V."/>
            <person name="Debets A.J.M."/>
        </authorList>
    </citation>
    <scope>NUCLEOTIDE SEQUENCE [LARGE SCALE GENOMIC DNA]</scope>
    <source>
        <strain evidence="2 3">F11</strain>
    </source>
</reference>
<feature type="region of interest" description="Disordered" evidence="1">
    <location>
        <begin position="185"/>
        <end position="204"/>
    </location>
</feature>
<name>A0A3N2Q504_SODAK</name>
<dbReference type="EMBL" id="ML119052">
    <property type="protein sequence ID" value="ROT41738.1"/>
    <property type="molecule type" value="Genomic_DNA"/>
</dbReference>
<dbReference type="AlphaFoldDB" id="A0A3N2Q504"/>
<gene>
    <name evidence="2" type="ORF">SODALDRAFT_357821</name>
</gene>
<keyword evidence="3" id="KW-1185">Reference proteome</keyword>
<evidence type="ECO:0000313" key="2">
    <source>
        <dbReference type="EMBL" id="ROT41738.1"/>
    </source>
</evidence>
<feature type="region of interest" description="Disordered" evidence="1">
    <location>
        <begin position="65"/>
        <end position="102"/>
    </location>
</feature>
<organism evidence="2 3">
    <name type="scientific">Sodiomyces alkalinus (strain CBS 110278 / VKM F-3762 / F11)</name>
    <name type="common">Alkaliphilic filamentous fungus</name>
    <dbReference type="NCBI Taxonomy" id="1314773"/>
    <lineage>
        <taxon>Eukaryota</taxon>
        <taxon>Fungi</taxon>
        <taxon>Dikarya</taxon>
        <taxon>Ascomycota</taxon>
        <taxon>Pezizomycotina</taxon>
        <taxon>Sordariomycetes</taxon>
        <taxon>Hypocreomycetidae</taxon>
        <taxon>Glomerellales</taxon>
        <taxon>Plectosphaerellaceae</taxon>
        <taxon>Sodiomyces</taxon>
    </lineage>
</organism>
<sequence length="204" mass="21568">MSVVLEDGRFGCRVASRSLQENEITRVREASPHPTISYADADLGQIRSLRAIDVGTSGFSLCSVGTSGIPKPEEKKGGEQDDVSPAQLEPPTTGPAAGGGYDSWLQRPLNDLGNARRAIWAYGISPLPAPVPSLLSEGCVKRLGQPVTGGYPGDLRRVMPSEAVLALLTTTVALWALPSYLEANGSSTGHGAQEQQYPTQLIDL</sequence>
<dbReference type="Proteomes" id="UP000272025">
    <property type="component" value="Unassembled WGS sequence"/>
</dbReference>
<dbReference type="RefSeq" id="XP_028469544.1">
    <property type="nucleotide sequence ID" value="XM_028614037.1"/>
</dbReference>
<dbReference type="GeneID" id="39582515"/>
<protein>
    <submittedName>
        <fullName evidence="2">Uncharacterized protein</fullName>
    </submittedName>
</protein>